<reference evidence="4" key="1">
    <citation type="journal article" date="2019" name="Nat. Commun.">
        <title>Expansion of phycobilisome linker gene families in mesophilic red algae.</title>
        <authorList>
            <person name="Lee J."/>
            <person name="Kim D."/>
            <person name="Bhattacharya D."/>
            <person name="Yoon H.S."/>
        </authorList>
    </citation>
    <scope>NUCLEOTIDE SEQUENCE [LARGE SCALE GENOMIC DNA]</scope>
    <source>
        <strain evidence="4">CCMP 1328</strain>
    </source>
</reference>
<gene>
    <name evidence="3" type="ORF">FVE85_3245</name>
</gene>
<feature type="region of interest" description="Disordered" evidence="1">
    <location>
        <begin position="546"/>
        <end position="571"/>
    </location>
</feature>
<dbReference type="AlphaFoldDB" id="A0A5J4YW97"/>
<accession>A0A5J4YW97</accession>
<organism evidence="3 4">
    <name type="scientific">Porphyridium purpureum</name>
    <name type="common">Red alga</name>
    <name type="synonym">Porphyridium cruentum</name>
    <dbReference type="NCBI Taxonomy" id="35688"/>
    <lineage>
        <taxon>Eukaryota</taxon>
        <taxon>Rhodophyta</taxon>
        <taxon>Bangiophyceae</taxon>
        <taxon>Porphyridiales</taxon>
        <taxon>Porphyridiaceae</taxon>
        <taxon>Porphyridium</taxon>
    </lineage>
</organism>
<feature type="transmembrane region" description="Helical" evidence="2">
    <location>
        <begin position="330"/>
        <end position="356"/>
    </location>
</feature>
<name>A0A5J4YW97_PORPP</name>
<proteinExistence type="predicted"/>
<feature type="region of interest" description="Disordered" evidence="1">
    <location>
        <begin position="1"/>
        <end position="57"/>
    </location>
</feature>
<keyword evidence="2" id="KW-0472">Membrane</keyword>
<protein>
    <submittedName>
        <fullName evidence="3">Uncharacterized protein</fullName>
    </submittedName>
</protein>
<keyword evidence="4" id="KW-1185">Reference proteome</keyword>
<feature type="compositionally biased region" description="Basic and acidic residues" evidence="1">
    <location>
        <begin position="15"/>
        <end position="30"/>
    </location>
</feature>
<feature type="compositionally biased region" description="Low complexity" evidence="1">
    <location>
        <begin position="547"/>
        <end position="571"/>
    </location>
</feature>
<evidence type="ECO:0000313" key="4">
    <source>
        <dbReference type="Proteomes" id="UP000324585"/>
    </source>
</evidence>
<dbReference type="EMBL" id="VRMN01000004">
    <property type="protein sequence ID" value="KAA8495004.1"/>
    <property type="molecule type" value="Genomic_DNA"/>
</dbReference>
<evidence type="ECO:0000256" key="1">
    <source>
        <dbReference type="SAM" id="MobiDB-lite"/>
    </source>
</evidence>
<feature type="transmembrane region" description="Helical" evidence="2">
    <location>
        <begin position="435"/>
        <end position="456"/>
    </location>
</feature>
<keyword evidence="2" id="KW-1133">Transmembrane helix</keyword>
<evidence type="ECO:0000256" key="2">
    <source>
        <dbReference type="SAM" id="Phobius"/>
    </source>
</evidence>
<evidence type="ECO:0000313" key="3">
    <source>
        <dbReference type="EMBL" id="KAA8495004.1"/>
    </source>
</evidence>
<comment type="caution">
    <text evidence="3">The sequence shown here is derived from an EMBL/GenBank/DDBJ whole genome shotgun (WGS) entry which is preliminary data.</text>
</comment>
<feature type="compositionally biased region" description="Low complexity" evidence="1">
    <location>
        <begin position="31"/>
        <end position="48"/>
    </location>
</feature>
<sequence length="571" mass="65410">MSDGQKTKSAVHPVHSREARQEEERTRLQHEQQLQQNQQQQQQPQNEPDAPKNIFQGFGDVFKNVGDAFQEVVERLQRAEKRREDWEQQRQWRLEDDAEPVGTLNVALLGSLRLSGRVRVQMRLNDISGSRHQRTTLIFSKVFDWEHRPDASNRAAVFISLPVRDIVAQLDIRVFEIPPVPLIPPKYMGAVIVPLRNLVYQQEQDVWQRTKNSFGRFVFSQSAWYQLFPLAEQQTFYSAVVEDLADLGMDHHPKLPAIELKLDLEFSENIGKRYMYGFLQSDARCLRDVSPPDYKWYELVRNVFRVRDAWESSVSLTRVMNRAKRWNSPLLSFGVGLYIFSLCHVPFVLIPLVLVLTTATVEFLEFKRTMRKQKSRAKPWKHQMILPPDKSKTAIGEALKWQQGLSVAQCYLDRLATLMECSRNALNWTDPAITIISYSVLIVLCIVFAVTTTLMYRYTATRFWVALALSTWAILPEVADEDNPGGDSSPSMPRSHSVRELSTLTQNQFKARVERFVGRVALRIPSDRDLLHNLVCEQQMVLDPQTSSAAGASAAAERASSRALASPSKSL</sequence>
<dbReference type="Proteomes" id="UP000324585">
    <property type="component" value="Unassembled WGS sequence"/>
</dbReference>
<keyword evidence="2" id="KW-0812">Transmembrane</keyword>